<comment type="similarity">
    <text evidence="1">Belongs to the bacterial/plant glucose-1-phosphate adenylyltransferase family.</text>
</comment>
<dbReference type="NCBIfam" id="TIGR02092">
    <property type="entry name" value="glgD"/>
    <property type="match status" value="1"/>
</dbReference>
<dbReference type="CDD" id="cd04651">
    <property type="entry name" value="LbH_G1P_AT_C"/>
    <property type="match status" value="1"/>
</dbReference>
<dbReference type="OrthoDB" id="9801810at2"/>
<organism evidence="5 6">
    <name type="scientific">Propionispora vibrioides</name>
    <dbReference type="NCBI Taxonomy" id="112903"/>
    <lineage>
        <taxon>Bacteria</taxon>
        <taxon>Bacillati</taxon>
        <taxon>Bacillota</taxon>
        <taxon>Negativicutes</taxon>
        <taxon>Selenomonadales</taxon>
        <taxon>Sporomusaceae</taxon>
        <taxon>Propionispora</taxon>
    </lineage>
</organism>
<dbReference type="InterPro" id="IPR011832">
    <property type="entry name" value="GlgDAde_trans"/>
</dbReference>
<dbReference type="AlphaFoldDB" id="A0A1H8Q2E6"/>
<evidence type="ECO:0000259" key="4">
    <source>
        <dbReference type="Pfam" id="PF24894"/>
    </source>
</evidence>
<accession>A0A1H8Q2E6</accession>
<gene>
    <name evidence="5" type="ORF">SAMN04490178_102163</name>
</gene>
<dbReference type="GO" id="GO:0005978">
    <property type="term" value="P:glycogen biosynthetic process"/>
    <property type="evidence" value="ECO:0007669"/>
    <property type="project" value="UniProtKB-KW"/>
</dbReference>
<sequence>MENVMGLISFGRQQAAPVEMSGIRHVAVLPFGGEYRVIDFVLSSMVNSGIENVGVLLQGQYRAVMNHLRSGRDWQLAGKRGGLLFLPLRNEGDSDVTGFYHNLDYIEASRQDYILLAGGHLVCSLDYRRVKHFHQLHKADVTLVVGDKGLAEKIAGDTALLLDADGRVRGLATQGMVSLDMCLMSKSLFLELVSAGCRGGAYDTILDGVLQQTGRLRVYGYRHKGYVAGIGSAQSYYRHHMELLTIEKWQQFFAEAGMTYTCDQEEPPAVYLTGARVRNAIVASGCLIGGVIENSVIFHGVTVEPGAIIKNSIVMPGCHITGDVRLENVICDQDVRISRGNCLKGTGGLAMVVSGTALSQ</sequence>
<evidence type="ECO:0000313" key="5">
    <source>
        <dbReference type="EMBL" id="SEO48370.1"/>
    </source>
</evidence>
<keyword evidence="5" id="KW-0548">Nucleotidyltransferase</keyword>
<dbReference type="InterPro" id="IPR005835">
    <property type="entry name" value="NTP_transferase_dom"/>
</dbReference>
<protein>
    <submittedName>
        <fullName evidence="5">Glucose-1-phosphate adenylyltransferase</fullName>
    </submittedName>
</protein>
<dbReference type="CDD" id="cd02508">
    <property type="entry name" value="ADP_Glucose_PP"/>
    <property type="match status" value="1"/>
</dbReference>
<dbReference type="Gene3D" id="2.160.10.10">
    <property type="entry name" value="Hexapeptide repeat proteins"/>
    <property type="match status" value="1"/>
</dbReference>
<dbReference type="InterPro" id="IPR011831">
    <property type="entry name" value="ADP-Glc_PPase"/>
</dbReference>
<dbReference type="Pfam" id="PF24894">
    <property type="entry name" value="Hexapep_GlmU"/>
    <property type="match status" value="1"/>
</dbReference>
<dbReference type="PANTHER" id="PTHR43523">
    <property type="entry name" value="GLUCOSE-1-PHOSPHATE ADENYLYLTRANSFERASE-RELATED"/>
    <property type="match status" value="1"/>
</dbReference>
<keyword evidence="6" id="KW-1185">Reference proteome</keyword>
<dbReference type="InterPro" id="IPR011004">
    <property type="entry name" value="Trimer_LpxA-like_sf"/>
</dbReference>
<dbReference type="InterPro" id="IPR029044">
    <property type="entry name" value="Nucleotide-diphossugar_trans"/>
</dbReference>
<dbReference type="PANTHER" id="PTHR43523:SF6">
    <property type="entry name" value="GLYCOGEN BIOSYNTHESIS PROTEIN GLGD"/>
    <property type="match status" value="1"/>
</dbReference>
<dbReference type="SUPFAM" id="SSF53448">
    <property type="entry name" value="Nucleotide-diphospho-sugar transferases"/>
    <property type="match status" value="1"/>
</dbReference>
<dbReference type="STRING" id="112903.SAMN04490178_102163"/>
<evidence type="ECO:0000256" key="2">
    <source>
        <dbReference type="ARBA" id="ARBA00023056"/>
    </source>
</evidence>
<dbReference type="InterPro" id="IPR056818">
    <property type="entry name" value="GlmU/GlgC-like_hexapep"/>
</dbReference>
<dbReference type="RefSeq" id="WP_091743873.1">
    <property type="nucleotide sequence ID" value="NZ_FODY01000002.1"/>
</dbReference>
<dbReference type="Gene3D" id="3.90.550.10">
    <property type="entry name" value="Spore Coat Polysaccharide Biosynthesis Protein SpsA, Chain A"/>
    <property type="match status" value="1"/>
</dbReference>
<dbReference type="Pfam" id="PF00483">
    <property type="entry name" value="NTP_transferase"/>
    <property type="match status" value="1"/>
</dbReference>
<dbReference type="GO" id="GO:0008878">
    <property type="term" value="F:glucose-1-phosphate adenylyltransferase activity"/>
    <property type="evidence" value="ECO:0007669"/>
    <property type="project" value="InterPro"/>
</dbReference>
<keyword evidence="2" id="KW-0320">Glycogen biosynthesis</keyword>
<keyword evidence="5" id="KW-0808">Transferase</keyword>
<dbReference type="EMBL" id="FODY01000002">
    <property type="protein sequence ID" value="SEO48370.1"/>
    <property type="molecule type" value="Genomic_DNA"/>
</dbReference>
<proteinExistence type="inferred from homology"/>
<dbReference type="SUPFAM" id="SSF51161">
    <property type="entry name" value="Trimeric LpxA-like enzymes"/>
    <property type="match status" value="1"/>
</dbReference>
<evidence type="ECO:0000256" key="1">
    <source>
        <dbReference type="ARBA" id="ARBA00010443"/>
    </source>
</evidence>
<evidence type="ECO:0000259" key="3">
    <source>
        <dbReference type="Pfam" id="PF00483"/>
    </source>
</evidence>
<name>A0A1H8Q2E6_9FIRM</name>
<dbReference type="Proteomes" id="UP000198847">
    <property type="component" value="Unassembled WGS sequence"/>
</dbReference>
<feature type="domain" description="Nucleotidyl transferase" evidence="3">
    <location>
        <begin position="28"/>
        <end position="146"/>
    </location>
</feature>
<evidence type="ECO:0000313" key="6">
    <source>
        <dbReference type="Proteomes" id="UP000198847"/>
    </source>
</evidence>
<feature type="domain" description="Glucose-1-phosphate adenylyltransferase/Bifunctional protein GlmU-like C-terminal hexapeptide" evidence="4">
    <location>
        <begin position="276"/>
        <end position="340"/>
    </location>
</feature>
<reference evidence="5 6" key="1">
    <citation type="submission" date="2016-10" db="EMBL/GenBank/DDBJ databases">
        <authorList>
            <person name="de Groot N.N."/>
        </authorList>
    </citation>
    <scope>NUCLEOTIDE SEQUENCE [LARGE SCALE GENOMIC DNA]</scope>
    <source>
        <strain evidence="5 6">DSM 13305</strain>
    </source>
</reference>